<accession>A0A7D7LUS9</accession>
<evidence type="ECO:0000313" key="3">
    <source>
        <dbReference type="EMBL" id="QMS99475.1"/>
    </source>
</evidence>
<evidence type="ECO:0000256" key="1">
    <source>
        <dbReference type="SAM" id="SignalP"/>
    </source>
</evidence>
<sequence>MKKAILLAMFIGGVFAATAQTTQTKLNVILNPIQSITVNDASKEVTLEYVTTNDYLAGVSSPVLNNHLTVYSTGGFQVKAKAANLTNGLTTAPGQNVEILSSGISLLIAKGTGNNGSDINPSTVNLGTGDVNLFSSTTGGVSMGYNVTYKGAGGNEYVGKHFSGTGKTTYTTNVMYSIVAQ</sequence>
<evidence type="ECO:0000313" key="4">
    <source>
        <dbReference type="Proteomes" id="UP000515349"/>
    </source>
</evidence>
<dbReference type="AlphaFoldDB" id="A0A7D7LUS9"/>
<reference evidence="2" key="4">
    <citation type="submission" date="2020-07" db="EMBL/GenBank/DDBJ databases">
        <authorList>
            <person name="Yang C."/>
        </authorList>
    </citation>
    <scope>NUCLEOTIDE SEQUENCE</scope>
    <source>
        <strain evidence="2">Cx-624</strain>
    </source>
</reference>
<dbReference type="RefSeq" id="WP_181887952.1">
    <property type="nucleotide sequence ID" value="NZ_CP059472.1"/>
</dbReference>
<protein>
    <recommendedName>
        <fullName evidence="6">DUF4402 domain-containing protein</fullName>
    </recommendedName>
</protein>
<reference evidence="4" key="2">
    <citation type="submission" date="2020-07" db="EMBL/GenBank/DDBJ databases">
        <title>Chryseobacterium sp.cx-624.</title>
        <authorList>
            <person name="Yang C."/>
        </authorList>
    </citation>
    <scope>NUCLEOTIDE SEQUENCE [LARGE SCALE GENOMIC DNA]</scope>
    <source>
        <strain evidence="4">cx-624</strain>
    </source>
</reference>
<evidence type="ECO:0000313" key="2">
    <source>
        <dbReference type="EMBL" id="MBA5247854.1"/>
    </source>
</evidence>
<dbReference type="Proteomes" id="UP000539710">
    <property type="component" value="Unassembled WGS sequence"/>
</dbReference>
<name>A0A7D7LUS9_9FLAO</name>
<dbReference type="EMBL" id="CP059472">
    <property type="protein sequence ID" value="QMS99475.1"/>
    <property type="molecule type" value="Genomic_DNA"/>
</dbReference>
<keyword evidence="5" id="KW-1185">Reference proteome</keyword>
<gene>
    <name evidence="3" type="ORF">H1R16_05615</name>
    <name evidence="2" type="ORF">H2507_11825</name>
</gene>
<evidence type="ECO:0008006" key="6">
    <source>
        <dbReference type="Google" id="ProtNLM"/>
    </source>
</evidence>
<proteinExistence type="predicted"/>
<feature type="chain" id="PRO_5044656267" description="DUF4402 domain-containing protein" evidence="1">
    <location>
        <begin position="20"/>
        <end position="181"/>
    </location>
</feature>
<reference evidence="3" key="1">
    <citation type="submission" date="2020-07" db="EMBL/GenBank/DDBJ databases">
        <title>Chryseobacterium sp. CX-624.</title>
        <authorList>
            <person name="Yang C."/>
        </authorList>
    </citation>
    <scope>NUCLEOTIDE SEQUENCE</scope>
    <source>
        <strain evidence="3">CX-624</strain>
    </source>
</reference>
<dbReference type="KEGG" id="cbau:H1R16_05615"/>
<evidence type="ECO:0000313" key="5">
    <source>
        <dbReference type="Proteomes" id="UP000539710"/>
    </source>
</evidence>
<dbReference type="EMBL" id="JACEUX010000005">
    <property type="protein sequence ID" value="MBA5247854.1"/>
    <property type="molecule type" value="Genomic_DNA"/>
</dbReference>
<keyword evidence="1" id="KW-0732">Signal</keyword>
<feature type="signal peptide" evidence="1">
    <location>
        <begin position="1"/>
        <end position="19"/>
    </location>
</feature>
<organism evidence="3 4">
    <name type="scientific">Marnyiella aurantia</name>
    <dbReference type="NCBI Taxonomy" id="2758037"/>
    <lineage>
        <taxon>Bacteria</taxon>
        <taxon>Pseudomonadati</taxon>
        <taxon>Bacteroidota</taxon>
        <taxon>Flavobacteriia</taxon>
        <taxon>Flavobacteriales</taxon>
        <taxon>Weeksellaceae</taxon>
        <taxon>Marnyiella</taxon>
    </lineage>
</organism>
<dbReference type="Proteomes" id="UP000515349">
    <property type="component" value="Chromosome"/>
</dbReference>
<reference evidence="5" key="3">
    <citation type="submission" date="2020-07" db="EMBL/GenBank/DDBJ databases">
        <title>Flavobacterium sp. xlx-214.</title>
        <authorList>
            <person name="Yang C."/>
        </authorList>
    </citation>
    <scope>NUCLEOTIDE SEQUENCE [LARGE SCALE GENOMIC DNA]</scope>
    <source>
        <strain evidence="5">CX-624</strain>
    </source>
</reference>